<protein>
    <submittedName>
        <fullName evidence="1">Uncharacterized protein</fullName>
    </submittedName>
</protein>
<dbReference type="InParanoid" id="B9S0R7"/>
<dbReference type="AlphaFoldDB" id="B9S0R7"/>
<proteinExistence type="predicted"/>
<gene>
    <name evidence="1" type="ORF">RCOM_1222350</name>
</gene>
<dbReference type="EMBL" id="EQ973839">
    <property type="protein sequence ID" value="EEF42797.1"/>
    <property type="molecule type" value="Genomic_DNA"/>
</dbReference>
<dbReference type="Proteomes" id="UP000008311">
    <property type="component" value="Unassembled WGS sequence"/>
</dbReference>
<name>B9S0R7_RICCO</name>
<sequence length="93" mass="8965">MDLAESAWDANSTIDGVLYSIAINGGQAGISTNVGGDGEYVLGGRGRCDDEDCGGGRVYDDEGCKAEGGGCGGGDGAVCVVGGRGCVVIGGDG</sequence>
<accession>B9S0R7</accession>
<evidence type="ECO:0000313" key="1">
    <source>
        <dbReference type="EMBL" id="EEF42797.1"/>
    </source>
</evidence>
<reference evidence="2" key="1">
    <citation type="journal article" date="2010" name="Nat. Biotechnol.">
        <title>Draft genome sequence of the oilseed species Ricinus communis.</title>
        <authorList>
            <person name="Chan A.P."/>
            <person name="Crabtree J."/>
            <person name="Zhao Q."/>
            <person name="Lorenzi H."/>
            <person name="Orvis J."/>
            <person name="Puiu D."/>
            <person name="Melake-Berhan A."/>
            <person name="Jones K.M."/>
            <person name="Redman J."/>
            <person name="Chen G."/>
            <person name="Cahoon E.B."/>
            <person name="Gedil M."/>
            <person name="Stanke M."/>
            <person name="Haas B.J."/>
            <person name="Wortman J.R."/>
            <person name="Fraser-Liggett C.M."/>
            <person name="Ravel J."/>
            <person name="Rabinowicz P.D."/>
        </authorList>
    </citation>
    <scope>NUCLEOTIDE SEQUENCE [LARGE SCALE GENOMIC DNA]</scope>
    <source>
        <strain evidence="2">cv. Hale</strain>
    </source>
</reference>
<keyword evidence="2" id="KW-1185">Reference proteome</keyword>
<evidence type="ECO:0000313" key="2">
    <source>
        <dbReference type="Proteomes" id="UP000008311"/>
    </source>
</evidence>
<organism evidence="1 2">
    <name type="scientific">Ricinus communis</name>
    <name type="common">Castor bean</name>
    <dbReference type="NCBI Taxonomy" id="3988"/>
    <lineage>
        <taxon>Eukaryota</taxon>
        <taxon>Viridiplantae</taxon>
        <taxon>Streptophyta</taxon>
        <taxon>Embryophyta</taxon>
        <taxon>Tracheophyta</taxon>
        <taxon>Spermatophyta</taxon>
        <taxon>Magnoliopsida</taxon>
        <taxon>eudicotyledons</taxon>
        <taxon>Gunneridae</taxon>
        <taxon>Pentapetalae</taxon>
        <taxon>rosids</taxon>
        <taxon>fabids</taxon>
        <taxon>Malpighiales</taxon>
        <taxon>Euphorbiaceae</taxon>
        <taxon>Acalyphoideae</taxon>
        <taxon>Acalypheae</taxon>
        <taxon>Ricinus</taxon>
    </lineage>
</organism>